<dbReference type="GeneID" id="85324275"/>
<comment type="caution">
    <text evidence="1">The sequence shown here is derived from an EMBL/GenBank/DDBJ whole genome shotgun (WGS) entry which is preliminary data.</text>
</comment>
<accession>A0AA40EGH7</accession>
<dbReference type="AlphaFoldDB" id="A0AA40EGH7"/>
<reference evidence="1" key="1">
    <citation type="submission" date="2023-06" db="EMBL/GenBank/DDBJ databases">
        <title>Genome-scale phylogeny and comparative genomics of the fungal order Sordariales.</title>
        <authorList>
            <consortium name="Lawrence Berkeley National Laboratory"/>
            <person name="Hensen N."/>
            <person name="Bonometti L."/>
            <person name="Westerberg I."/>
            <person name="Brannstrom I.O."/>
            <person name="Guillou S."/>
            <person name="Cros-Aarteil S."/>
            <person name="Calhoun S."/>
            <person name="Haridas S."/>
            <person name="Kuo A."/>
            <person name="Mondo S."/>
            <person name="Pangilinan J."/>
            <person name="Riley R."/>
            <person name="LaButti K."/>
            <person name="Andreopoulos B."/>
            <person name="Lipzen A."/>
            <person name="Chen C."/>
            <person name="Yanf M."/>
            <person name="Daum C."/>
            <person name="Ng V."/>
            <person name="Clum A."/>
            <person name="Steindorff A."/>
            <person name="Ohm R."/>
            <person name="Martin F."/>
            <person name="Silar P."/>
            <person name="Natvig D."/>
            <person name="Lalanne C."/>
            <person name="Gautier V."/>
            <person name="Ament-velasquez S.L."/>
            <person name="Kruys A."/>
            <person name="Hutchinson M.I."/>
            <person name="Powell A.J."/>
            <person name="Barry K."/>
            <person name="Miller A.N."/>
            <person name="Grigoriev I.V."/>
            <person name="Debuchy R."/>
            <person name="Gladieux P."/>
            <person name="Thoren M.H."/>
            <person name="Johannesson H."/>
        </authorList>
    </citation>
    <scope>NUCLEOTIDE SEQUENCE</scope>
    <source>
        <strain evidence="1">SMH2392-1A</strain>
    </source>
</reference>
<organism evidence="1 2">
    <name type="scientific">Lasiosphaeria miniovina</name>
    <dbReference type="NCBI Taxonomy" id="1954250"/>
    <lineage>
        <taxon>Eukaryota</taxon>
        <taxon>Fungi</taxon>
        <taxon>Dikarya</taxon>
        <taxon>Ascomycota</taxon>
        <taxon>Pezizomycotina</taxon>
        <taxon>Sordariomycetes</taxon>
        <taxon>Sordariomycetidae</taxon>
        <taxon>Sordariales</taxon>
        <taxon>Lasiosphaeriaceae</taxon>
        <taxon>Lasiosphaeria</taxon>
    </lineage>
</organism>
<sequence length="55" mass="6375">MILEEITECPIVPVVIQRHLCSVRHICSVRHLCSYRHLNTPKHYRLIIPSAAVDL</sequence>
<proteinExistence type="predicted"/>
<dbReference type="EMBL" id="JAUIRO010000001">
    <property type="protein sequence ID" value="KAK0734538.1"/>
    <property type="molecule type" value="Genomic_DNA"/>
</dbReference>
<name>A0AA40EGH7_9PEZI</name>
<dbReference type="Proteomes" id="UP001172101">
    <property type="component" value="Unassembled WGS sequence"/>
</dbReference>
<evidence type="ECO:0000313" key="2">
    <source>
        <dbReference type="Proteomes" id="UP001172101"/>
    </source>
</evidence>
<evidence type="ECO:0000313" key="1">
    <source>
        <dbReference type="EMBL" id="KAK0734538.1"/>
    </source>
</evidence>
<protein>
    <submittedName>
        <fullName evidence="1">Uncharacterized protein</fullName>
    </submittedName>
</protein>
<keyword evidence="2" id="KW-1185">Reference proteome</keyword>
<dbReference type="RefSeq" id="XP_060303415.1">
    <property type="nucleotide sequence ID" value="XM_060441005.1"/>
</dbReference>
<gene>
    <name evidence="1" type="ORF">B0T26DRAFT_688863</name>
</gene>